<evidence type="ECO:0000313" key="3">
    <source>
        <dbReference type="EMBL" id="OOF91809.1"/>
    </source>
</evidence>
<organism evidence="3 4">
    <name type="scientific">Aspergillus carbonarius (strain ITEM 5010)</name>
    <dbReference type="NCBI Taxonomy" id="602072"/>
    <lineage>
        <taxon>Eukaryota</taxon>
        <taxon>Fungi</taxon>
        <taxon>Dikarya</taxon>
        <taxon>Ascomycota</taxon>
        <taxon>Pezizomycotina</taxon>
        <taxon>Eurotiomycetes</taxon>
        <taxon>Eurotiomycetidae</taxon>
        <taxon>Eurotiales</taxon>
        <taxon>Aspergillaceae</taxon>
        <taxon>Aspergillus</taxon>
        <taxon>Aspergillus subgen. Circumdati</taxon>
    </lineage>
</organism>
<dbReference type="PROSITE" id="PS51186">
    <property type="entry name" value="GNAT"/>
    <property type="match status" value="1"/>
</dbReference>
<dbReference type="InterPro" id="IPR000182">
    <property type="entry name" value="GNAT_dom"/>
</dbReference>
<dbReference type="OrthoDB" id="512662at2759"/>
<dbReference type="PANTHER" id="PTHR42791:SF1">
    <property type="entry name" value="N-ACETYLTRANSFERASE DOMAIN-CONTAINING PROTEIN"/>
    <property type="match status" value="1"/>
</dbReference>
<dbReference type="PANTHER" id="PTHR42791">
    <property type="entry name" value="GNAT FAMILY ACETYLTRANSFERASE"/>
    <property type="match status" value="1"/>
</dbReference>
<name>A0A1R3RBE5_ASPC5</name>
<protein>
    <recommendedName>
        <fullName evidence="2">N-acetyltransferase domain-containing protein</fullName>
    </recommendedName>
</protein>
<dbReference type="InterPro" id="IPR016181">
    <property type="entry name" value="Acyl_CoA_acyltransferase"/>
</dbReference>
<evidence type="ECO:0000313" key="4">
    <source>
        <dbReference type="Proteomes" id="UP000188318"/>
    </source>
</evidence>
<dbReference type="AlphaFoldDB" id="A0A1R3RBE5"/>
<dbReference type="SUPFAM" id="SSF55729">
    <property type="entry name" value="Acyl-CoA N-acyltransferases (Nat)"/>
    <property type="match status" value="1"/>
</dbReference>
<accession>A0A1R3RBE5</accession>
<reference evidence="4" key="1">
    <citation type="journal article" date="2017" name="Genome Biol.">
        <title>Comparative genomics reveals high biological diversity and specific adaptations in the industrially and medically important fungal genus Aspergillus.</title>
        <authorList>
            <person name="de Vries R.P."/>
            <person name="Riley R."/>
            <person name="Wiebenga A."/>
            <person name="Aguilar-Osorio G."/>
            <person name="Amillis S."/>
            <person name="Uchima C.A."/>
            <person name="Anderluh G."/>
            <person name="Asadollahi M."/>
            <person name="Askin M."/>
            <person name="Barry K."/>
            <person name="Battaglia E."/>
            <person name="Bayram O."/>
            <person name="Benocci T."/>
            <person name="Braus-Stromeyer S.A."/>
            <person name="Caldana C."/>
            <person name="Canovas D."/>
            <person name="Cerqueira G.C."/>
            <person name="Chen F."/>
            <person name="Chen W."/>
            <person name="Choi C."/>
            <person name="Clum A."/>
            <person name="Dos Santos R.A."/>
            <person name="Damasio A.R."/>
            <person name="Diallinas G."/>
            <person name="Emri T."/>
            <person name="Fekete E."/>
            <person name="Flipphi M."/>
            <person name="Freyberg S."/>
            <person name="Gallo A."/>
            <person name="Gournas C."/>
            <person name="Habgood R."/>
            <person name="Hainaut M."/>
            <person name="Harispe M.L."/>
            <person name="Henrissat B."/>
            <person name="Hilden K.S."/>
            <person name="Hope R."/>
            <person name="Hossain A."/>
            <person name="Karabika E."/>
            <person name="Karaffa L."/>
            <person name="Karanyi Z."/>
            <person name="Krasevec N."/>
            <person name="Kuo A."/>
            <person name="Kusch H."/>
            <person name="LaButti K."/>
            <person name="Lagendijk E.L."/>
            <person name="Lapidus A."/>
            <person name="Levasseur A."/>
            <person name="Lindquist E."/>
            <person name="Lipzen A."/>
            <person name="Logrieco A.F."/>
            <person name="MacCabe A."/>
            <person name="Maekelae M.R."/>
            <person name="Malavazi I."/>
            <person name="Melin P."/>
            <person name="Meyer V."/>
            <person name="Mielnichuk N."/>
            <person name="Miskei M."/>
            <person name="Molnar A.P."/>
            <person name="Mule G."/>
            <person name="Ngan C.Y."/>
            <person name="Orejas M."/>
            <person name="Orosz E."/>
            <person name="Ouedraogo J.P."/>
            <person name="Overkamp K.M."/>
            <person name="Park H.-S."/>
            <person name="Perrone G."/>
            <person name="Piumi F."/>
            <person name="Punt P.J."/>
            <person name="Ram A.F."/>
            <person name="Ramon A."/>
            <person name="Rauscher S."/>
            <person name="Record E."/>
            <person name="Riano-Pachon D.M."/>
            <person name="Robert V."/>
            <person name="Roehrig J."/>
            <person name="Ruller R."/>
            <person name="Salamov A."/>
            <person name="Salih N.S."/>
            <person name="Samson R.A."/>
            <person name="Sandor E."/>
            <person name="Sanguinetti M."/>
            <person name="Schuetze T."/>
            <person name="Sepcic K."/>
            <person name="Shelest E."/>
            <person name="Sherlock G."/>
            <person name="Sophianopoulou V."/>
            <person name="Squina F.M."/>
            <person name="Sun H."/>
            <person name="Susca A."/>
            <person name="Todd R.B."/>
            <person name="Tsang A."/>
            <person name="Unkles S.E."/>
            <person name="van de Wiele N."/>
            <person name="van Rossen-Uffink D."/>
            <person name="Oliveira J.V."/>
            <person name="Vesth T.C."/>
            <person name="Visser J."/>
            <person name="Yu J.-H."/>
            <person name="Zhou M."/>
            <person name="Andersen M.R."/>
            <person name="Archer D.B."/>
            <person name="Baker S.E."/>
            <person name="Benoit I."/>
            <person name="Brakhage A.A."/>
            <person name="Braus G.H."/>
            <person name="Fischer R."/>
            <person name="Frisvad J.C."/>
            <person name="Goldman G.H."/>
            <person name="Houbraken J."/>
            <person name="Oakley B."/>
            <person name="Pocsi I."/>
            <person name="Scazzocchio C."/>
            <person name="Seiboth B."/>
            <person name="vanKuyk P.A."/>
            <person name="Wortman J."/>
            <person name="Dyer P.S."/>
            <person name="Grigoriev I.V."/>
        </authorList>
    </citation>
    <scope>NUCLEOTIDE SEQUENCE [LARGE SCALE GENOMIC DNA]</scope>
    <source>
        <strain evidence="4">ITEM 5010</strain>
    </source>
</reference>
<feature type="region of interest" description="Disordered" evidence="1">
    <location>
        <begin position="86"/>
        <end position="112"/>
    </location>
</feature>
<dbReference type="InterPro" id="IPR052523">
    <property type="entry name" value="Trichothecene_AcTrans"/>
</dbReference>
<dbReference type="CDD" id="cd04301">
    <property type="entry name" value="NAT_SF"/>
    <property type="match status" value="1"/>
</dbReference>
<dbReference type="GO" id="GO:0016747">
    <property type="term" value="F:acyltransferase activity, transferring groups other than amino-acyl groups"/>
    <property type="evidence" value="ECO:0007669"/>
    <property type="project" value="InterPro"/>
</dbReference>
<dbReference type="VEuPathDB" id="FungiDB:ASPCADRAFT_56432"/>
<keyword evidence="4" id="KW-1185">Reference proteome</keyword>
<proteinExistence type="predicted"/>
<dbReference type="EMBL" id="KV907509">
    <property type="protein sequence ID" value="OOF91809.1"/>
    <property type="molecule type" value="Genomic_DNA"/>
</dbReference>
<gene>
    <name evidence="3" type="ORF">ASPCADRAFT_56432</name>
</gene>
<dbReference type="Gene3D" id="3.40.630.30">
    <property type="match status" value="1"/>
</dbReference>
<sequence>MAASQTLPLFRVYDEKESIRAVANTITTSFAQDPLIHWLRPGVPLWTRNHAETFKWQYRRVQHAIADGRVLKSGPCCQLERLFPSRPSESCQTGSKGLDSVVEESRRDGDDEDKDTGVVVLLFPPPGHQKWSLATFLLRCKLKFLDIFCSGSESGTNAQRLEIMMRNHDQAIARIKKLHQLRDVWYLEVVAVHPSLQGRRLGKKAMTSVLDYINHAPIVLECTSESNLPFYRKLGFEVVEEVELMESGEAVRLWFMLRHASKSGHSQ</sequence>
<dbReference type="Proteomes" id="UP000188318">
    <property type="component" value="Unassembled WGS sequence"/>
</dbReference>
<dbReference type="OMA" id="WQYRRVQ"/>
<evidence type="ECO:0000256" key="1">
    <source>
        <dbReference type="SAM" id="MobiDB-lite"/>
    </source>
</evidence>
<evidence type="ECO:0000259" key="2">
    <source>
        <dbReference type="PROSITE" id="PS51186"/>
    </source>
</evidence>
<dbReference type="Pfam" id="PF00583">
    <property type="entry name" value="Acetyltransf_1"/>
    <property type="match status" value="1"/>
</dbReference>
<feature type="domain" description="N-acetyltransferase" evidence="2">
    <location>
        <begin position="178"/>
        <end position="258"/>
    </location>
</feature>